<protein>
    <recommendedName>
        <fullName evidence="5">ABC transporter domain-containing protein</fullName>
    </recommendedName>
</protein>
<dbReference type="PANTHER" id="PTHR43790">
    <property type="entry name" value="CARBOHYDRATE TRANSPORT ATP-BINDING PROTEIN MG119-RELATED"/>
    <property type="match status" value="1"/>
</dbReference>
<keyword evidence="3" id="KW-0547">Nucleotide-binding</keyword>
<dbReference type="CDD" id="cd03215">
    <property type="entry name" value="ABC_Carb_Monos_II"/>
    <property type="match status" value="1"/>
</dbReference>
<dbReference type="Gene3D" id="3.40.50.300">
    <property type="entry name" value="P-loop containing nucleotide triphosphate hydrolases"/>
    <property type="match status" value="2"/>
</dbReference>
<dbReference type="PROSITE" id="PS00211">
    <property type="entry name" value="ABC_TRANSPORTER_1"/>
    <property type="match status" value="1"/>
</dbReference>
<gene>
    <name evidence="6" type="ORF">B7R21_19210</name>
</gene>
<keyword evidence="4" id="KW-0067">ATP-binding</keyword>
<evidence type="ECO:0000256" key="4">
    <source>
        <dbReference type="ARBA" id="ARBA00022840"/>
    </source>
</evidence>
<feature type="domain" description="ABC transporter" evidence="5">
    <location>
        <begin position="12"/>
        <end position="519"/>
    </location>
</feature>
<accession>A0A3E0VA51</accession>
<dbReference type="PANTHER" id="PTHR43790:SF9">
    <property type="entry name" value="GALACTOFURANOSE TRANSPORTER ATP-BINDING PROTEIN YTFR"/>
    <property type="match status" value="1"/>
</dbReference>
<dbReference type="SUPFAM" id="SSF52540">
    <property type="entry name" value="P-loop containing nucleoside triphosphate hydrolases"/>
    <property type="match status" value="2"/>
</dbReference>
<dbReference type="PROSITE" id="PS50893">
    <property type="entry name" value="ABC_TRANSPORTER_2"/>
    <property type="match status" value="1"/>
</dbReference>
<dbReference type="Pfam" id="PF00005">
    <property type="entry name" value="ABC_tran"/>
    <property type="match status" value="2"/>
</dbReference>
<dbReference type="CDD" id="cd03216">
    <property type="entry name" value="ABC_Carb_Monos_I"/>
    <property type="match status" value="1"/>
</dbReference>
<dbReference type="InterPro" id="IPR003439">
    <property type="entry name" value="ABC_transporter-like_ATP-bd"/>
</dbReference>
<name>A0A3E0VA51_9MICO</name>
<evidence type="ECO:0000256" key="1">
    <source>
        <dbReference type="ARBA" id="ARBA00022448"/>
    </source>
</evidence>
<dbReference type="OrthoDB" id="39350at2"/>
<dbReference type="InterPro" id="IPR027417">
    <property type="entry name" value="P-loop_NTPase"/>
</dbReference>
<dbReference type="InterPro" id="IPR003593">
    <property type="entry name" value="AAA+_ATPase"/>
</dbReference>
<dbReference type="InterPro" id="IPR050107">
    <property type="entry name" value="ABC_carbohydrate_import_ATPase"/>
</dbReference>
<dbReference type="GO" id="GO:0005524">
    <property type="term" value="F:ATP binding"/>
    <property type="evidence" value="ECO:0007669"/>
    <property type="project" value="UniProtKB-KW"/>
</dbReference>
<evidence type="ECO:0000259" key="5">
    <source>
        <dbReference type="PROSITE" id="PS50893"/>
    </source>
</evidence>
<evidence type="ECO:0000256" key="3">
    <source>
        <dbReference type="ARBA" id="ARBA00022741"/>
    </source>
</evidence>
<dbReference type="Proteomes" id="UP000256709">
    <property type="component" value="Unassembled WGS sequence"/>
</dbReference>
<proteinExistence type="predicted"/>
<evidence type="ECO:0000313" key="6">
    <source>
        <dbReference type="EMBL" id="RFA06644.1"/>
    </source>
</evidence>
<dbReference type="EMBL" id="NBXA01000070">
    <property type="protein sequence ID" value="RFA06644.1"/>
    <property type="molecule type" value="Genomic_DNA"/>
</dbReference>
<evidence type="ECO:0000313" key="7">
    <source>
        <dbReference type="Proteomes" id="UP000256709"/>
    </source>
</evidence>
<dbReference type="AlphaFoldDB" id="A0A3E0VA51"/>
<keyword evidence="2" id="KW-0677">Repeat</keyword>
<sequence length="534" mass="56986">MFPTTETAADALSIRSLSKTFAGLTVLNDVSLTIAPGEVHALLGQNGSGKSTLIKCLAGVHRPDPGSSIQVNGRQLPQTFPPSESSRFGLAFVHQDLGLIGDMTVAENLAIGTGFERSGPLINWRSQKARAIEILDSFGLLISPNAFVRDLPVTARTLLAIARAFQPRREANATPLSVLILDEPTAALPDNDAELLFEAIARVTAAGVGVGYVTHRLEEVFRIANRASILRDGVLTGTFLVSEMTRRSLFTAIVGERAATELNTTDTNEKVQRKIGDAPQPVVLRAVELTGVRVRDASLTVKLGEILGIAGLAGSGRSELARLLFGSQKLTSGSRSINDIAIAPASPKAAMRAGIALVPEDRRRDGCILDMSIAENITLAKIRTTSIGFLNLSAEKTQVKQAISALDIRPRDPSRQLGTLSGGNQQKVVLAKWLARNPKLLILDEPVQGVDVGAKADIFALLREAAASGAAILVIDSDFDNLANLCDRVAILRNGQIVSELEGQRLTTENMSQATFGVDDETDLVSVDQFEEKP</sequence>
<evidence type="ECO:0000256" key="2">
    <source>
        <dbReference type="ARBA" id="ARBA00022737"/>
    </source>
</evidence>
<dbReference type="RefSeq" id="WP_116284866.1">
    <property type="nucleotide sequence ID" value="NZ_NBXA01000070.1"/>
</dbReference>
<organism evidence="6 7">
    <name type="scientific">Subtercola boreus</name>
    <dbReference type="NCBI Taxonomy" id="120213"/>
    <lineage>
        <taxon>Bacteria</taxon>
        <taxon>Bacillati</taxon>
        <taxon>Actinomycetota</taxon>
        <taxon>Actinomycetes</taxon>
        <taxon>Micrococcales</taxon>
        <taxon>Microbacteriaceae</taxon>
        <taxon>Subtercola</taxon>
    </lineage>
</organism>
<dbReference type="InterPro" id="IPR017871">
    <property type="entry name" value="ABC_transporter-like_CS"/>
</dbReference>
<reference evidence="6 7" key="1">
    <citation type="submission" date="2017-04" db="EMBL/GenBank/DDBJ databases">
        <title>Comparative genome analysis of Subtercola boreus.</title>
        <authorList>
            <person name="Cho Y.-J."/>
            <person name="Cho A."/>
            <person name="Kim O.-S."/>
            <person name="Lee J.-I."/>
        </authorList>
    </citation>
    <scope>NUCLEOTIDE SEQUENCE [LARGE SCALE GENOMIC DNA]</scope>
    <source>
        <strain evidence="6 7">P27444</strain>
    </source>
</reference>
<dbReference type="SMART" id="SM00382">
    <property type="entry name" value="AAA"/>
    <property type="match status" value="2"/>
</dbReference>
<dbReference type="GO" id="GO:0016887">
    <property type="term" value="F:ATP hydrolysis activity"/>
    <property type="evidence" value="ECO:0007669"/>
    <property type="project" value="InterPro"/>
</dbReference>
<keyword evidence="1" id="KW-0813">Transport</keyword>
<comment type="caution">
    <text evidence="6">The sequence shown here is derived from an EMBL/GenBank/DDBJ whole genome shotgun (WGS) entry which is preliminary data.</text>
</comment>